<name>A0A9X9S3B8_METOG</name>
<evidence type="ECO:0000259" key="5">
    <source>
        <dbReference type="Pfam" id="PF01555"/>
    </source>
</evidence>
<evidence type="ECO:0000256" key="2">
    <source>
        <dbReference type="ARBA" id="ARBA00022603"/>
    </source>
</evidence>
<keyword evidence="4" id="KW-0949">S-adenosyl-L-methionine</keyword>
<dbReference type="Pfam" id="PF01555">
    <property type="entry name" value="N6_N4_Mtase"/>
    <property type="match status" value="1"/>
</dbReference>
<evidence type="ECO:0000313" key="7">
    <source>
        <dbReference type="Proteomes" id="UP001163096"/>
    </source>
</evidence>
<protein>
    <recommendedName>
        <fullName evidence="4">Type II methyltransferase</fullName>
        <ecNumber evidence="4">2.1.1.113</ecNumber>
    </recommendedName>
    <alternativeName>
        <fullName evidence="4">N-4 cytosine-specific methyltransferase</fullName>
    </alternativeName>
</protein>
<keyword evidence="7" id="KW-1185">Reference proteome</keyword>
<evidence type="ECO:0000313" key="6">
    <source>
        <dbReference type="EMBL" id="WAI00916.1"/>
    </source>
</evidence>
<accession>A0A9X9S3B8</accession>
<sequence>MTIDMEITPLSPYYEREGAVLYCADCRDLLRSMPASSVDMIFADPPYNLSNGGFTCQGGRRVSVDKGDWDASSGFEDDLSFYKEWISACRYVLKDEGTLWVSGTYHSIYACGYALQRAGFHILNDICWFKPNAPPNLSGRYFTASHETIIWARKSPDARHTFNYEDMKGGRWHEVDALKNDGKQMRSVWSVAAPRKVEKVHGKHPTQKPLSLLTRIILAATAPGDLVVDPFTGSSTTGIAAVSHGRRFIGSDVSQDYLDISVRRFEELP</sequence>
<dbReference type="GeneID" id="76835619"/>
<dbReference type="GO" id="GO:0009307">
    <property type="term" value="P:DNA restriction-modification system"/>
    <property type="evidence" value="ECO:0007669"/>
    <property type="project" value="UniProtKB-KW"/>
</dbReference>
<gene>
    <name evidence="6" type="ORF">OU421_10915</name>
</gene>
<dbReference type="PANTHER" id="PTHR13370:SF3">
    <property type="entry name" value="TRNA (GUANINE(10)-N2)-METHYLTRANSFERASE HOMOLOG"/>
    <property type="match status" value="1"/>
</dbReference>
<dbReference type="PRINTS" id="PR00508">
    <property type="entry name" value="S21N4MTFRASE"/>
</dbReference>
<dbReference type="InterPro" id="IPR002052">
    <property type="entry name" value="DNA_methylase_N6_adenine_CS"/>
</dbReference>
<dbReference type="GO" id="GO:0008170">
    <property type="term" value="F:N-methyltransferase activity"/>
    <property type="evidence" value="ECO:0007669"/>
    <property type="project" value="InterPro"/>
</dbReference>
<dbReference type="InterPro" id="IPR002941">
    <property type="entry name" value="DNA_methylase_N4/N6"/>
</dbReference>
<reference evidence="6" key="1">
    <citation type="submission" date="2022-11" db="EMBL/GenBank/DDBJ databases">
        <title>Complete genome sequence of Methanogenium organophilum DSM 3596.</title>
        <authorList>
            <person name="Chen S.-C."/>
            <person name="Lai S.-J."/>
            <person name="You Y.-T."/>
        </authorList>
    </citation>
    <scope>NUCLEOTIDE SEQUENCE</scope>
    <source>
        <strain evidence="6">DSM 3596</strain>
    </source>
</reference>
<dbReference type="EC" id="2.1.1.113" evidence="4"/>
<evidence type="ECO:0000256" key="4">
    <source>
        <dbReference type="RuleBase" id="RU362026"/>
    </source>
</evidence>
<evidence type="ECO:0000256" key="1">
    <source>
        <dbReference type="ARBA" id="ARBA00006594"/>
    </source>
</evidence>
<dbReference type="GO" id="GO:0005737">
    <property type="term" value="C:cytoplasm"/>
    <property type="evidence" value="ECO:0007669"/>
    <property type="project" value="TreeGrafter"/>
</dbReference>
<comment type="similarity">
    <text evidence="1 4">Belongs to the N(4)/N(6)-methyltransferase family.</text>
</comment>
<proteinExistence type="inferred from homology"/>
<dbReference type="KEGG" id="mou:OU421_10915"/>
<dbReference type="GO" id="GO:0032259">
    <property type="term" value="P:methylation"/>
    <property type="evidence" value="ECO:0007669"/>
    <property type="project" value="UniProtKB-KW"/>
</dbReference>
<keyword evidence="4" id="KW-0680">Restriction system</keyword>
<dbReference type="InterPro" id="IPR029063">
    <property type="entry name" value="SAM-dependent_MTases_sf"/>
</dbReference>
<dbReference type="REBASE" id="679374">
    <property type="entry name" value="M.Mor3596ORF10915P"/>
</dbReference>
<comment type="catalytic activity">
    <reaction evidence="4">
        <text>a 2'-deoxycytidine in DNA + S-adenosyl-L-methionine = an N(4)-methyl-2'-deoxycytidine in DNA + S-adenosyl-L-homocysteine + H(+)</text>
        <dbReference type="Rhea" id="RHEA:16857"/>
        <dbReference type="Rhea" id="RHEA-COMP:11369"/>
        <dbReference type="Rhea" id="RHEA-COMP:13674"/>
        <dbReference type="ChEBI" id="CHEBI:15378"/>
        <dbReference type="ChEBI" id="CHEBI:57856"/>
        <dbReference type="ChEBI" id="CHEBI:59789"/>
        <dbReference type="ChEBI" id="CHEBI:85452"/>
        <dbReference type="ChEBI" id="CHEBI:137933"/>
        <dbReference type="EC" id="2.1.1.113"/>
    </reaction>
</comment>
<dbReference type="PROSITE" id="PS00092">
    <property type="entry name" value="N6_MTASE"/>
    <property type="match status" value="1"/>
</dbReference>
<dbReference type="GO" id="GO:0015667">
    <property type="term" value="F:site-specific DNA-methyltransferase (cytosine-N4-specific) activity"/>
    <property type="evidence" value="ECO:0007669"/>
    <property type="project" value="UniProtKB-EC"/>
</dbReference>
<dbReference type="AlphaFoldDB" id="A0A9X9S3B8"/>
<evidence type="ECO:0000256" key="3">
    <source>
        <dbReference type="ARBA" id="ARBA00022679"/>
    </source>
</evidence>
<keyword evidence="3" id="KW-0808">Transferase</keyword>
<dbReference type="InterPro" id="IPR001091">
    <property type="entry name" value="RM_Methyltransferase"/>
</dbReference>
<dbReference type="RefSeq" id="WP_268186121.1">
    <property type="nucleotide sequence ID" value="NZ_CP113361.1"/>
</dbReference>
<dbReference type="SUPFAM" id="SSF53335">
    <property type="entry name" value="S-adenosyl-L-methionine-dependent methyltransferases"/>
    <property type="match status" value="1"/>
</dbReference>
<dbReference type="EMBL" id="CP113361">
    <property type="protein sequence ID" value="WAI00916.1"/>
    <property type="molecule type" value="Genomic_DNA"/>
</dbReference>
<dbReference type="Gene3D" id="3.40.50.150">
    <property type="entry name" value="Vaccinia Virus protein VP39"/>
    <property type="match status" value="1"/>
</dbReference>
<dbReference type="GO" id="GO:0003677">
    <property type="term" value="F:DNA binding"/>
    <property type="evidence" value="ECO:0007669"/>
    <property type="project" value="InterPro"/>
</dbReference>
<dbReference type="PANTHER" id="PTHR13370">
    <property type="entry name" value="RNA METHYLASE-RELATED"/>
    <property type="match status" value="1"/>
</dbReference>
<dbReference type="Proteomes" id="UP001163096">
    <property type="component" value="Chromosome"/>
</dbReference>
<feature type="domain" description="DNA methylase N-4/N-6" evidence="5">
    <location>
        <begin position="38"/>
        <end position="262"/>
    </location>
</feature>
<organism evidence="6 7">
    <name type="scientific">Methanogenium organophilum</name>
    <dbReference type="NCBI Taxonomy" id="2199"/>
    <lineage>
        <taxon>Archaea</taxon>
        <taxon>Methanobacteriati</taxon>
        <taxon>Methanobacteriota</taxon>
        <taxon>Stenosarchaea group</taxon>
        <taxon>Methanomicrobia</taxon>
        <taxon>Methanomicrobiales</taxon>
        <taxon>Methanomicrobiaceae</taxon>
        <taxon>Methanogenium</taxon>
    </lineage>
</organism>
<keyword evidence="2 4" id="KW-0489">Methyltransferase</keyword>